<accession>A0AAQ4DWI8</accession>
<proteinExistence type="predicted"/>
<keyword evidence="3" id="KW-1185">Reference proteome</keyword>
<sequence length="89" mass="9687">MAPGGGGSSGCSSLEHSPVGAYAEHGLQRHYKRAWENLRYDAGAGGNKLSRIDTLDHPHVSSRTLEGYREANEITVNDVAALYGRPHRR</sequence>
<dbReference type="EMBL" id="JARKHS020025958">
    <property type="protein sequence ID" value="KAK8766828.1"/>
    <property type="molecule type" value="Genomic_DNA"/>
</dbReference>
<protein>
    <submittedName>
        <fullName evidence="2">Uncharacterized protein</fullName>
    </submittedName>
</protein>
<evidence type="ECO:0000313" key="2">
    <source>
        <dbReference type="EMBL" id="KAK8766828.1"/>
    </source>
</evidence>
<organism evidence="2 3">
    <name type="scientific">Amblyomma americanum</name>
    <name type="common">Lone star tick</name>
    <dbReference type="NCBI Taxonomy" id="6943"/>
    <lineage>
        <taxon>Eukaryota</taxon>
        <taxon>Metazoa</taxon>
        <taxon>Ecdysozoa</taxon>
        <taxon>Arthropoda</taxon>
        <taxon>Chelicerata</taxon>
        <taxon>Arachnida</taxon>
        <taxon>Acari</taxon>
        <taxon>Parasitiformes</taxon>
        <taxon>Ixodida</taxon>
        <taxon>Ixodoidea</taxon>
        <taxon>Ixodidae</taxon>
        <taxon>Amblyomminae</taxon>
        <taxon>Amblyomma</taxon>
    </lineage>
</organism>
<evidence type="ECO:0000313" key="3">
    <source>
        <dbReference type="Proteomes" id="UP001321473"/>
    </source>
</evidence>
<comment type="caution">
    <text evidence="2">The sequence shown here is derived from an EMBL/GenBank/DDBJ whole genome shotgun (WGS) entry which is preliminary data.</text>
</comment>
<gene>
    <name evidence="2" type="ORF">V5799_006391</name>
    <name evidence="1" type="ORF">V5799_026889</name>
</gene>
<dbReference type="AlphaFoldDB" id="A0AAQ4DWI8"/>
<evidence type="ECO:0000313" key="1">
    <source>
        <dbReference type="EMBL" id="KAK8761845.1"/>
    </source>
</evidence>
<reference evidence="2 3" key="1">
    <citation type="journal article" date="2023" name="Arcadia Sci">
        <title>De novo assembly of a long-read Amblyomma americanum tick genome.</title>
        <authorList>
            <person name="Chou S."/>
            <person name="Poskanzer K.E."/>
            <person name="Rollins M."/>
            <person name="Thuy-Boun P.S."/>
        </authorList>
    </citation>
    <scope>NUCLEOTIDE SEQUENCE [LARGE SCALE GENOMIC DNA]</scope>
    <source>
        <strain evidence="2">F_SG_1</strain>
        <tissue evidence="2">Salivary glands</tissue>
    </source>
</reference>
<name>A0AAQ4DWI8_AMBAM</name>
<reference evidence="2" key="3">
    <citation type="submission" date="2024-02" db="EMBL/GenBank/DDBJ databases">
        <authorList>
            <person name="Mcdaniel E.A."/>
            <person name="Celebi F.M."/>
            <person name="Reiter T."/>
            <person name="Weiss E.C."/>
            <person name="Chou S."/>
        </authorList>
    </citation>
    <scope>NUCLEOTIDE SEQUENCE</scope>
    <source>
        <strain evidence="2">F_SG_1</strain>
        <tissue evidence="2">Salivary glands</tissue>
    </source>
</reference>
<reference evidence="2" key="2">
    <citation type="submission" date="2023-03" db="EMBL/GenBank/DDBJ databases">
        <authorList>
            <person name="Thuy-Boun P."/>
        </authorList>
    </citation>
    <scope>NUCLEOTIDE SEQUENCE</scope>
    <source>
        <strain evidence="2">F_SG_1</strain>
        <tissue evidence="2">Salivary glands</tissue>
    </source>
</reference>
<dbReference type="Proteomes" id="UP001321473">
    <property type="component" value="Unassembled WGS sequence"/>
</dbReference>
<dbReference type="EMBL" id="JARKHS020030712">
    <property type="protein sequence ID" value="KAK8761845.1"/>
    <property type="molecule type" value="Genomic_DNA"/>
</dbReference>